<dbReference type="RefSeq" id="WP_051190708.1">
    <property type="nucleotide sequence ID" value="NZ_CAAAJG010000011.1"/>
</dbReference>
<feature type="transmembrane region" description="Helical" evidence="6">
    <location>
        <begin position="264"/>
        <end position="282"/>
    </location>
</feature>
<sequence>MVDFRYEAEQSNELRCVLKLARRKNQMLILGYILALFMGLILGMIGAGGAILTVPILVYFLGVMPVVATAYSLLIVGSTALLGSITYWKKKQVYLAMAVIFSIPALLTVFFTRFYIVPSLPELIVNIPKNSFVMIIFAVLMLIAGGFMLKPISVSSISEPPVLKCIDYFKLMLCSICIGLLSGLVGAGGGFLIIPSLIAFFGLGMKDAIGTSLTIIAINSIAGFQGDRIAGTAFNWPLLTGFILLTLTGMMLGILIGSKLHDKKLRVVFGLFTLTVGVLIMIKEIGSLISY</sequence>
<dbReference type="OrthoDB" id="8559161at2"/>
<comment type="similarity">
    <text evidence="2 6">Belongs to the 4-toluene sulfonate uptake permease (TSUP) (TC 2.A.102) family.</text>
</comment>
<keyword evidence="5 6" id="KW-0472">Membrane</keyword>
<dbReference type="Pfam" id="PF01925">
    <property type="entry name" value="TauE"/>
    <property type="match status" value="1"/>
</dbReference>
<name>A0A378JXK2_9GAMM</name>
<reference evidence="8 10" key="2">
    <citation type="submission" date="2018-06" db="EMBL/GenBank/DDBJ databases">
        <authorList>
            <consortium name="Pathogen Informatics"/>
            <person name="Doyle S."/>
        </authorList>
    </citation>
    <scope>NUCLEOTIDE SEQUENCE [LARGE SCALE GENOMIC DNA]</scope>
    <source>
        <strain evidence="8 10">NCTC12239</strain>
    </source>
</reference>
<proteinExistence type="inferred from homology"/>
<evidence type="ECO:0000313" key="10">
    <source>
        <dbReference type="Proteomes" id="UP000254040"/>
    </source>
</evidence>
<dbReference type="Proteomes" id="UP000254040">
    <property type="component" value="Unassembled WGS sequence"/>
</dbReference>
<keyword evidence="4 6" id="KW-1133">Transmembrane helix</keyword>
<comment type="subcellular location">
    <subcellularLocation>
        <location evidence="6">Cell membrane</location>
        <topology evidence="6">Multi-pass membrane protein</topology>
    </subcellularLocation>
    <subcellularLocation>
        <location evidence="1">Membrane</location>
        <topology evidence="1">Multi-pass membrane protein</topology>
    </subcellularLocation>
</comment>
<reference evidence="7 9" key="1">
    <citation type="submission" date="2015-11" db="EMBL/GenBank/DDBJ databases">
        <title>Genomic analysis of 38 Legionella species identifies large and diverse effector repertoires.</title>
        <authorList>
            <person name="Burstein D."/>
            <person name="Amaro F."/>
            <person name="Zusman T."/>
            <person name="Lifshitz Z."/>
            <person name="Cohen O."/>
            <person name="Gilbert J.A."/>
            <person name="Pupko T."/>
            <person name="Shuman H.A."/>
            <person name="Segal G."/>
        </authorList>
    </citation>
    <scope>NUCLEOTIDE SEQUENCE [LARGE SCALE GENOMIC DNA]</scope>
    <source>
        <strain evidence="7 9">ATCC 43877</strain>
    </source>
</reference>
<evidence type="ECO:0000256" key="2">
    <source>
        <dbReference type="ARBA" id="ARBA00009142"/>
    </source>
</evidence>
<evidence type="ECO:0000256" key="4">
    <source>
        <dbReference type="ARBA" id="ARBA00022989"/>
    </source>
</evidence>
<feature type="transmembrane region" description="Helical" evidence="6">
    <location>
        <begin position="236"/>
        <end position="258"/>
    </location>
</feature>
<protein>
    <recommendedName>
        <fullName evidence="6">Probable membrane transporter protein</fullName>
    </recommendedName>
</protein>
<dbReference type="Proteomes" id="UP000054985">
    <property type="component" value="Unassembled WGS sequence"/>
</dbReference>
<evidence type="ECO:0000256" key="3">
    <source>
        <dbReference type="ARBA" id="ARBA00022692"/>
    </source>
</evidence>
<evidence type="ECO:0000256" key="1">
    <source>
        <dbReference type="ARBA" id="ARBA00004141"/>
    </source>
</evidence>
<dbReference type="PANTHER" id="PTHR43701">
    <property type="entry name" value="MEMBRANE TRANSPORTER PROTEIN MJ0441-RELATED"/>
    <property type="match status" value="1"/>
</dbReference>
<evidence type="ECO:0000313" key="7">
    <source>
        <dbReference type="EMBL" id="KTD37377.1"/>
    </source>
</evidence>
<organism evidence="8 10">
    <name type="scientific">Legionella moravica</name>
    <dbReference type="NCBI Taxonomy" id="39962"/>
    <lineage>
        <taxon>Bacteria</taxon>
        <taxon>Pseudomonadati</taxon>
        <taxon>Pseudomonadota</taxon>
        <taxon>Gammaproteobacteria</taxon>
        <taxon>Legionellales</taxon>
        <taxon>Legionellaceae</taxon>
        <taxon>Legionella</taxon>
    </lineage>
</organism>
<dbReference type="PANTHER" id="PTHR43701:SF2">
    <property type="entry name" value="MEMBRANE TRANSPORTER PROTEIN YJNA-RELATED"/>
    <property type="match status" value="1"/>
</dbReference>
<evidence type="ECO:0000256" key="6">
    <source>
        <dbReference type="RuleBase" id="RU363041"/>
    </source>
</evidence>
<dbReference type="EMBL" id="LNYN01000013">
    <property type="protein sequence ID" value="KTD37377.1"/>
    <property type="molecule type" value="Genomic_DNA"/>
</dbReference>
<gene>
    <name evidence="7" type="ORF">Lmor_0569</name>
    <name evidence="8" type="ORF">NCTC12239_02088</name>
</gene>
<keyword evidence="3 6" id="KW-0812">Transmembrane</keyword>
<dbReference type="AlphaFoldDB" id="A0A378JXK2"/>
<evidence type="ECO:0000313" key="9">
    <source>
        <dbReference type="Proteomes" id="UP000054985"/>
    </source>
</evidence>
<dbReference type="STRING" id="39962.Lmor_0569"/>
<feature type="transmembrane region" description="Helical" evidence="6">
    <location>
        <begin position="29"/>
        <end position="52"/>
    </location>
</feature>
<feature type="transmembrane region" description="Helical" evidence="6">
    <location>
        <begin position="94"/>
        <end position="116"/>
    </location>
</feature>
<keyword evidence="6" id="KW-1003">Cell membrane</keyword>
<feature type="transmembrane region" description="Helical" evidence="6">
    <location>
        <begin position="58"/>
        <end position="82"/>
    </location>
</feature>
<feature type="transmembrane region" description="Helical" evidence="6">
    <location>
        <begin position="169"/>
        <end position="202"/>
    </location>
</feature>
<evidence type="ECO:0000256" key="5">
    <source>
        <dbReference type="ARBA" id="ARBA00023136"/>
    </source>
</evidence>
<dbReference type="EMBL" id="UGOG01000001">
    <property type="protein sequence ID" value="STX63146.1"/>
    <property type="molecule type" value="Genomic_DNA"/>
</dbReference>
<dbReference type="InterPro" id="IPR002781">
    <property type="entry name" value="TM_pro_TauE-like"/>
</dbReference>
<feature type="transmembrane region" description="Helical" evidence="6">
    <location>
        <begin position="131"/>
        <end position="149"/>
    </location>
</feature>
<keyword evidence="9" id="KW-1185">Reference proteome</keyword>
<accession>A0A378JXK2</accession>
<dbReference type="InterPro" id="IPR051598">
    <property type="entry name" value="TSUP/Inactive_protease-like"/>
</dbReference>
<dbReference type="GO" id="GO:0005886">
    <property type="term" value="C:plasma membrane"/>
    <property type="evidence" value="ECO:0007669"/>
    <property type="project" value="UniProtKB-SubCell"/>
</dbReference>
<evidence type="ECO:0000313" key="8">
    <source>
        <dbReference type="EMBL" id="STX63146.1"/>
    </source>
</evidence>